<proteinExistence type="predicted"/>
<dbReference type="GO" id="GO:0005975">
    <property type="term" value="P:carbohydrate metabolic process"/>
    <property type="evidence" value="ECO:0007669"/>
    <property type="project" value="InterPro"/>
</dbReference>
<dbReference type="Gene3D" id="1.50.10.20">
    <property type="match status" value="1"/>
</dbReference>
<gene>
    <name evidence="1" type="ORF">SAMN02746089_01125</name>
</gene>
<dbReference type="InterPro" id="IPR008928">
    <property type="entry name" value="6-hairpin_glycosidase_sf"/>
</dbReference>
<protein>
    <recommendedName>
        <fullName evidence="3">Glycosyltransferase</fullName>
    </recommendedName>
</protein>
<evidence type="ECO:0008006" key="3">
    <source>
        <dbReference type="Google" id="ProtNLM"/>
    </source>
</evidence>
<evidence type="ECO:0000313" key="2">
    <source>
        <dbReference type="Proteomes" id="UP000184088"/>
    </source>
</evidence>
<organism evidence="1 2">
    <name type="scientific">Caldanaerobius fijiensis DSM 17918</name>
    <dbReference type="NCBI Taxonomy" id="1121256"/>
    <lineage>
        <taxon>Bacteria</taxon>
        <taxon>Bacillati</taxon>
        <taxon>Bacillota</taxon>
        <taxon>Clostridia</taxon>
        <taxon>Thermoanaerobacterales</taxon>
        <taxon>Thermoanaerobacteraceae</taxon>
        <taxon>Caldanaerobius</taxon>
    </lineage>
</organism>
<dbReference type="OrthoDB" id="9795873at2"/>
<keyword evidence="2" id="KW-1185">Reference proteome</keyword>
<dbReference type="Proteomes" id="UP000184088">
    <property type="component" value="Unassembled WGS sequence"/>
</dbReference>
<dbReference type="SUPFAM" id="SSF48208">
    <property type="entry name" value="Six-hairpin glycosidases"/>
    <property type="match status" value="1"/>
</dbReference>
<name>A0A1M4Y133_9THEO</name>
<accession>A0A1M4Y133</accession>
<dbReference type="STRING" id="1121256.SAMN02746089_01125"/>
<sequence>MNSTTLNTNHLFNLTDNVGIYQHSKYSVPNLKEGYTTDDNARALIVAVALYENYKDKKYLDLIYRYMSFLLHAQNENGKFRNFMDYERNFKDKEGTEDCFGRAIWAIGYTLADKNIPWGIKNTCGHMMIRALPDIRDLKYVRGMAYTLIGLSYVDLYIKESTVDNNNENMGEVFSIKTWDIKELMKLLADRLVDKYKENKDEGWYWYEDIVTYGNSVFPWALFEAYNIFEEEKYLNVAQESLKFLEDIYFRNGYFKPVGCKGWYKKGSKPADFDEQPIEASETALMYFNAFKIFNDKYFLNMGIQTFNWYHGENSLKVKLIDEDTGGCYDGITENGINLNEGAESLLSYLMVALEKDKVQNLQRAWQ</sequence>
<dbReference type="EMBL" id="FQVH01000009">
    <property type="protein sequence ID" value="SHE99380.1"/>
    <property type="molecule type" value="Genomic_DNA"/>
</dbReference>
<dbReference type="RefSeq" id="WP_073342553.1">
    <property type="nucleotide sequence ID" value="NZ_FQVH01000009.1"/>
</dbReference>
<reference evidence="1 2" key="1">
    <citation type="submission" date="2016-11" db="EMBL/GenBank/DDBJ databases">
        <authorList>
            <person name="Jaros S."/>
            <person name="Januszkiewicz K."/>
            <person name="Wedrychowicz H."/>
        </authorList>
    </citation>
    <scope>NUCLEOTIDE SEQUENCE [LARGE SCALE GENOMIC DNA]</scope>
    <source>
        <strain evidence="1 2">DSM 17918</strain>
    </source>
</reference>
<dbReference type="AlphaFoldDB" id="A0A1M4Y133"/>
<evidence type="ECO:0000313" key="1">
    <source>
        <dbReference type="EMBL" id="SHE99380.1"/>
    </source>
</evidence>